<feature type="transmembrane region" description="Helical" evidence="6">
    <location>
        <begin position="115"/>
        <end position="133"/>
    </location>
</feature>
<dbReference type="AlphaFoldDB" id="A0A2X1B9J1"/>
<evidence type="ECO:0000313" key="9">
    <source>
        <dbReference type="Proteomes" id="UP000251186"/>
    </source>
</evidence>
<feature type="transmembrane region" description="Helical" evidence="6">
    <location>
        <begin position="279"/>
        <end position="300"/>
    </location>
</feature>
<proteinExistence type="predicted"/>
<evidence type="ECO:0000256" key="5">
    <source>
        <dbReference type="ARBA" id="ARBA00023136"/>
    </source>
</evidence>
<dbReference type="EMBL" id="UAQP01000005">
    <property type="protein sequence ID" value="SPU53427.1"/>
    <property type="molecule type" value="Genomic_DNA"/>
</dbReference>
<evidence type="ECO:0000313" key="8">
    <source>
        <dbReference type="EMBL" id="SPU53427.1"/>
    </source>
</evidence>
<feature type="transmembrane region" description="Helical" evidence="6">
    <location>
        <begin position="193"/>
        <end position="217"/>
    </location>
</feature>
<dbReference type="GO" id="GO:0005886">
    <property type="term" value="C:plasma membrane"/>
    <property type="evidence" value="ECO:0007669"/>
    <property type="project" value="UniProtKB-SubCell"/>
</dbReference>
<dbReference type="InterPro" id="IPR008457">
    <property type="entry name" value="Cu-R_CopD_dom"/>
</dbReference>
<reference evidence="8 9" key="1">
    <citation type="submission" date="2018-06" db="EMBL/GenBank/DDBJ databases">
        <authorList>
            <consortium name="Pathogen Informatics"/>
            <person name="Doyle S."/>
        </authorList>
    </citation>
    <scope>NUCLEOTIDE SEQUENCE [LARGE SCALE GENOMIC DNA]</scope>
    <source>
        <strain evidence="8 9">NCTC11166</strain>
    </source>
</reference>
<dbReference type="NCBIfam" id="NF033808">
    <property type="entry name" value="copper_CopD"/>
    <property type="match status" value="1"/>
</dbReference>
<feature type="transmembrane region" description="Helical" evidence="6">
    <location>
        <begin position="229"/>
        <end position="248"/>
    </location>
</feature>
<name>A0A2X1B9J1_BREVE</name>
<dbReference type="PANTHER" id="PTHR34820:SF4">
    <property type="entry name" value="INNER MEMBRANE PROTEIN YEBZ"/>
    <property type="match status" value="1"/>
</dbReference>
<feature type="transmembrane region" description="Helical" evidence="6">
    <location>
        <begin position="6"/>
        <end position="28"/>
    </location>
</feature>
<evidence type="ECO:0000256" key="4">
    <source>
        <dbReference type="ARBA" id="ARBA00022989"/>
    </source>
</evidence>
<feature type="transmembrane region" description="Helical" evidence="6">
    <location>
        <begin position="82"/>
        <end position="108"/>
    </location>
</feature>
<dbReference type="GeneID" id="88838289"/>
<keyword evidence="3 6" id="KW-0812">Transmembrane</keyword>
<dbReference type="PANTHER" id="PTHR34820">
    <property type="entry name" value="INNER MEMBRANE PROTEIN YEBZ"/>
    <property type="match status" value="1"/>
</dbReference>
<protein>
    <submittedName>
        <fullName evidence="8">Inner membrane protein YebZ</fullName>
    </submittedName>
</protein>
<evidence type="ECO:0000259" key="7">
    <source>
        <dbReference type="Pfam" id="PF05425"/>
    </source>
</evidence>
<keyword evidence="4 6" id="KW-1133">Transmembrane helix</keyword>
<feature type="transmembrane region" description="Helical" evidence="6">
    <location>
        <begin position="153"/>
        <end position="173"/>
    </location>
</feature>
<sequence length="306" mass="31714">METTVVLLRLGQYIGAVLLFGVPLFFAFRMPMSDAAAERWPRTTLLVAAVATVLAALANLVVQTAVMAGSLTEALKPESLSYVAFGTGLGVGFLVRAAMALLAAVLLISLKPGRGGWIVLTVVGAVVSASLAWTGHGAATEGAGRWPHLIADVVHALAAGLWLGSLVALFLMLRTRHGHAAGAPVTHAALEGFAGLGTLAVVLLTITGLVNSAYLIGFSRLGSLLTTPYGVLLILKLVLFAGMLALAASNRFVLTPHLGSALEDDHARPLALRRLRRSLALETVLAALLLLIVAIMGTQAPPAAMM</sequence>
<keyword evidence="5 6" id="KW-0472">Membrane</keyword>
<dbReference type="Proteomes" id="UP000251186">
    <property type="component" value="Unassembled WGS sequence"/>
</dbReference>
<comment type="subcellular location">
    <subcellularLocation>
        <location evidence="1">Cell membrane</location>
        <topology evidence="1">Multi-pass membrane protein</topology>
    </subcellularLocation>
</comment>
<feature type="transmembrane region" description="Helical" evidence="6">
    <location>
        <begin position="40"/>
        <end position="62"/>
    </location>
</feature>
<dbReference type="GO" id="GO:0006825">
    <property type="term" value="P:copper ion transport"/>
    <property type="evidence" value="ECO:0007669"/>
    <property type="project" value="InterPro"/>
</dbReference>
<evidence type="ECO:0000256" key="2">
    <source>
        <dbReference type="ARBA" id="ARBA00022475"/>
    </source>
</evidence>
<dbReference type="RefSeq" id="WP_066551019.1">
    <property type="nucleotide sequence ID" value="NZ_UAQP01000005.1"/>
</dbReference>
<organism evidence="8 9">
    <name type="scientific">Brevundimonas vesicularis</name>
    <name type="common">Pseudomonas vesicularis</name>
    <dbReference type="NCBI Taxonomy" id="41276"/>
    <lineage>
        <taxon>Bacteria</taxon>
        <taxon>Pseudomonadati</taxon>
        <taxon>Pseudomonadota</taxon>
        <taxon>Alphaproteobacteria</taxon>
        <taxon>Caulobacterales</taxon>
        <taxon>Caulobacteraceae</taxon>
        <taxon>Brevundimonas</taxon>
    </lineage>
</organism>
<evidence type="ECO:0000256" key="6">
    <source>
        <dbReference type="SAM" id="Phobius"/>
    </source>
</evidence>
<dbReference type="Pfam" id="PF05425">
    <property type="entry name" value="CopD"/>
    <property type="match status" value="1"/>
</dbReference>
<gene>
    <name evidence="8" type="primary">yebZ_1</name>
    <name evidence="8" type="ORF">NCTC11166_01498</name>
</gene>
<keyword evidence="2" id="KW-1003">Cell membrane</keyword>
<dbReference type="InterPro" id="IPR047689">
    <property type="entry name" value="CopD"/>
</dbReference>
<evidence type="ECO:0000256" key="3">
    <source>
        <dbReference type="ARBA" id="ARBA00022692"/>
    </source>
</evidence>
<evidence type="ECO:0000256" key="1">
    <source>
        <dbReference type="ARBA" id="ARBA00004651"/>
    </source>
</evidence>
<accession>A0A2X1B9J1</accession>
<dbReference type="InterPro" id="IPR032694">
    <property type="entry name" value="CopC/D"/>
</dbReference>
<feature type="domain" description="Copper resistance protein D" evidence="7">
    <location>
        <begin position="188"/>
        <end position="295"/>
    </location>
</feature>